<keyword evidence="10" id="KW-0804">Transcription</keyword>
<dbReference type="Proteomes" id="UP001152320">
    <property type="component" value="Chromosome 5"/>
</dbReference>
<feature type="domain" description="C2H2-type" evidence="14">
    <location>
        <begin position="197"/>
        <end position="224"/>
    </location>
</feature>
<keyword evidence="16" id="KW-1185">Reference proteome</keyword>
<evidence type="ECO:0000256" key="1">
    <source>
        <dbReference type="ARBA" id="ARBA00003767"/>
    </source>
</evidence>
<feature type="region of interest" description="Disordered" evidence="13">
    <location>
        <begin position="335"/>
        <end position="383"/>
    </location>
</feature>
<evidence type="ECO:0000256" key="13">
    <source>
        <dbReference type="SAM" id="MobiDB-lite"/>
    </source>
</evidence>
<keyword evidence="9" id="KW-0238">DNA-binding</keyword>
<feature type="domain" description="C2H2-type" evidence="14">
    <location>
        <begin position="754"/>
        <end position="781"/>
    </location>
</feature>
<dbReference type="FunFam" id="3.30.160.60:FF:000100">
    <property type="entry name" value="Zinc finger 45-like"/>
    <property type="match status" value="1"/>
</dbReference>
<dbReference type="FunFam" id="3.30.160.60:FF:000965">
    <property type="entry name" value="Neurotrophin receptor-interacting factor homolog"/>
    <property type="match status" value="1"/>
</dbReference>
<evidence type="ECO:0000256" key="7">
    <source>
        <dbReference type="ARBA" id="ARBA00022833"/>
    </source>
</evidence>
<keyword evidence="4" id="KW-0479">Metal-binding</keyword>
<feature type="region of interest" description="Disordered" evidence="13">
    <location>
        <begin position="495"/>
        <end position="539"/>
    </location>
</feature>
<dbReference type="PANTHER" id="PTHR16515">
    <property type="entry name" value="PR DOMAIN ZINC FINGER PROTEIN"/>
    <property type="match status" value="1"/>
</dbReference>
<dbReference type="EMBL" id="JAIZAY010000005">
    <property type="protein sequence ID" value="KAJ8042252.1"/>
    <property type="molecule type" value="Genomic_DNA"/>
</dbReference>
<feature type="domain" description="C2H2-type" evidence="14">
    <location>
        <begin position="48"/>
        <end position="77"/>
    </location>
</feature>
<feature type="compositionally biased region" description="Polar residues" evidence="13">
    <location>
        <begin position="343"/>
        <end position="364"/>
    </location>
</feature>
<feature type="domain" description="C2H2-type" evidence="14">
    <location>
        <begin position="726"/>
        <end position="753"/>
    </location>
</feature>
<feature type="domain" description="C2H2-type" evidence="14">
    <location>
        <begin position="253"/>
        <end position="276"/>
    </location>
</feature>
<evidence type="ECO:0000256" key="3">
    <source>
        <dbReference type="ARBA" id="ARBA00006991"/>
    </source>
</evidence>
<feature type="domain" description="C2H2-type" evidence="14">
    <location>
        <begin position="782"/>
        <end position="809"/>
    </location>
</feature>
<dbReference type="FunFam" id="3.30.160.60:FF:002343">
    <property type="entry name" value="Zinc finger protein 33A"/>
    <property type="match status" value="1"/>
</dbReference>
<proteinExistence type="inferred from homology"/>
<dbReference type="PROSITE" id="PS50157">
    <property type="entry name" value="ZINC_FINGER_C2H2_2"/>
    <property type="match status" value="17"/>
</dbReference>
<feature type="domain" description="C2H2-type" evidence="14">
    <location>
        <begin position="587"/>
        <end position="614"/>
    </location>
</feature>
<keyword evidence="6 12" id="KW-0863">Zinc-finger</keyword>
<keyword evidence="8" id="KW-0805">Transcription regulation</keyword>
<feature type="domain" description="C2H2-type" evidence="14">
    <location>
        <begin position="810"/>
        <end position="832"/>
    </location>
</feature>
<feature type="domain" description="C2H2-type" evidence="14">
    <location>
        <begin position="471"/>
        <end position="498"/>
    </location>
</feature>
<dbReference type="InterPro" id="IPR036236">
    <property type="entry name" value="Znf_C2H2_sf"/>
</dbReference>
<evidence type="ECO:0000256" key="4">
    <source>
        <dbReference type="ARBA" id="ARBA00022723"/>
    </source>
</evidence>
<evidence type="ECO:0000256" key="8">
    <source>
        <dbReference type="ARBA" id="ARBA00023015"/>
    </source>
</evidence>
<evidence type="ECO:0000313" key="15">
    <source>
        <dbReference type="EMBL" id="KAJ8042252.1"/>
    </source>
</evidence>
<feature type="domain" description="C2H2-type" evidence="14">
    <location>
        <begin position="78"/>
        <end position="105"/>
    </location>
</feature>
<dbReference type="InterPro" id="IPR050331">
    <property type="entry name" value="Zinc_finger"/>
</dbReference>
<dbReference type="AlphaFoldDB" id="A0A9Q1HAR1"/>
<comment type="function">
    <text evidence="1">May be involved in transcriptional regulation.</text>
</comment>
<dbReference type="Pfam" id="PF12874">
    <property type="entry name" value="zf-met"/>
    <property type="match status" value="1"/>
</dbReference>
<feature type="domain" description="C2H2-type" evidence="14">
    <location>
        <begin position="105"/>
        <end position="132"/>
    </location>
</feature>
<dbReference type="SMART" id="SM00355">
    <property type="entry name" value="ZnF_C2H2"/>
    <property type="match status" value="17"/>
</dbReference>
<organism evidence="15 16">
    <name type="scientific">Holothuria leucospilota</name>
    <name type="common">Black long sea cucumber</name>
    <name type="synonym">Mertensiothuria leucospilota</name>
    <dbReference type="NCBI Taxonomy" id="206669"/>
    <lineage>
        <taxon>Eukaryota</taxon>
        <taxon>Metazoa</taxon>
        <taxon>Echinodermata</taxon>
        <taxon>Eleutherozoa</taxon>
        <taxon>Echinozoa</taxon>
        <taxon>Holothuroidea</taxon>
        <taxon>Aspidochirotacea</taxon>
        <taxon>Aspidochirotida</taxon>
        <taxon>Holothuriidae</taxon>
        <taxon>Holothuria</taxon>
    </lineage>
</organism>
<reference evidence="15" key="1">
    <citation type="submission" date="2021-10" db="EMBL/GenBank/DDBJ databases">
        <title>Tropical sea cucumber genome reveals ecological adaptation and Cuvierian tubules defense mechanism.</title>
        <authorList>
            <person name="Chen T."/>
        </authorList>
    </citation>
    <scope>NUCLEOTIDE SEQUENCE</scope>
    <source>
        <strain evidence="15">Nanhai2018</strain>
        <tissue evidence="15">Muscle</tissue>
    </source>
</reference>
<dbReference type="GO" id="GO:0010468">
    <property type="term" value="P:regulation of gene expression"/>
    <property type="evidence" value="ECO:0007669"/>
    <property type="project" value="TreeGrafter"/>
</dbReference>
<evidence type="ECO:0000256" key="6">
    <source>
        <dbReference type="ARBA" id="ARBA00022771"/>
    </source>
</evidence>
<dbReference type="FunFam" id="3.30.160.60:FF:000264">
    <property type="entry name" value="Zinc finger protein 236"/>
    <property type="match status" value="2"/>
</dbReference>
<feature type="domain" description="C2H2-type" evidence="14">
    <location>
        <begin position="615"/>
        <end position="642"/>
    </location>
</feature>
<name>A0A9Q1HAR1_HOLLE</name>
<feature type="domain" description="C2H2-type" evidence="14">
    <location>
        <begin position="643"/>
        <end position="670"/>
    </location>
</feature>
<dbReference type="Gene3D" id="3.30.160.60">
    <property type="entry name" value="Classic Zinc Finger"/>
    <property type="match status" value="12"/>
</dbReference>
<comment type="similarity">
    <text evidence="3">Belongs to the krueppel C2H2-type zinc-finger protein family.</text>
</comment>
<protein>
    <recommendedName>
        <fullName evidence="14">C2H2-type domain-containing protein</fullName>
    </recommendedName>
</protein>
<dbReference type="InterPro" id="IPR013087">
    <property type="entry name" value="Znf_C2H2_type"/>
</dbReference>
<dbReference type="FunFam" id="3.30.160.60:FF:000226">
    <property type="entry name" value="Zinc finger protein 236 variant"/>
    <property type="match status" value="1"/>
</dbReference>
<dbReference type="FunFam" id="3.30.160.60:FF:000624">
    <property type="entry name" value="zinc finger protein 697"/>
    <property type="match status" value="1"/>
</dbReference>
<feature type="domain" description="C2H2-type" evidence="14">
    <location>
        <begin position="559"/>
        <end position="586"/>
    </location>
</feature>
<dbReference type="PANTHER" id="PTHR16515:SF49">
    <property type="entry name" value="GASTRULA ZINC FINGER PROTEIN XLCGF49.1-LIKE-RELATED"/>
    <property type="match status" value="1"/>
</dbReference>
<feature type="domain" description="C2H2-type" evidence="14">
    <location>
        <begin position="133"/>
        <end position="155"/>
    </location>
</feature>
<dbReference type="Pfam" id="PF00096">
    <property type="entry name" value="zf-C2H2"/>
    <property type="match status" value="9"/>
</dbReference>
<sequence length="853" mass="96806">MVEPVRRSKRNAAKNGAISNVSDNELLDVDAPPAVTVQGKEKTSSSPFVCDVETCLEEFASWKAFRRHSKTHKEDKPFKCDNCSSSFNVKYNLTLHKAIHQIGTPECPDCSKKFSRLATLKAHILIHEREESLICAECGDEFSLQRELKIHRMTHNPDLFTDEAVENSSKEHLQSIYQLRKTPRKRGRKPRKGYPKNVCHLCKKTFPKPSQLIRHIRIHTGEKPFKCKQCGKAFNQKGALGVHMKTHTNERHFHCDKCKLSFSQRGGLRAHYIRLHELNFQVDNPFRCEECDSAFRSLGKLNLHITQLHSSQKDVLALLRIGALQLHKQFLEEKSKAKDGTDGTLTENEPIQVDQPVNQGIEESSTYKEDGGQENETENQNNKAINDIIQQLLTLTESSSKEKNADDLSTGVDDNNASKFSIGILQQALENCGLVVSPVAETVNKEGKTAEDVVQAFTTILHSRRALSRTHTCQLCQKNFKRPCQLKRHVKSHIRKGHLSPEDADTLLGIGGVGGSKQAQGEGEKTTEDTDVNEPKKQAKTAEDVVQNFTAIVQRRRVHTCQFCTKYFKKPSDLVRHVRTHTKEKPFKCDVCVKSFTVKSTLKTHLKTHSGVKDYQCHVCQKFFSTSNSLRIHLRQHTGNKPYECGLCPKRFFTSSQRNKHFKTHTKKAERKKKAKPSDLELQTISLPEPLLITDKGLVQLPSFCSDPFGQLESFQQGGSSLERPYKCGFCERAFKKCSHLKLHIRIHTGDRPYGCDQCAKSFMSSGGLKAHLSTHTGEKAFKCEICETSFTRNSSLNRHMITHSDARPFMCPCCEKTFKALRNCKKHMKTHKRRLFEARKSENKTSDFEVIG</sequence>
<evidence type="ECO:0000256" key="2">
    <source>
        <dbReference type="ARBA" id="ARBA00004123"/>
    </source>
</evidence>
<dbReference type="SUPFAM" id="SSF57667">
    <property type="entry name" value="beta-beta-alpha zinc fingers"/>
    <property type="match status" value="9"/>
</dbReference>
<dbReference type="GO" id="GO:0008270">
    <property type="term" value="F:zinc ion binding"/>
    <property type="evidence" value="ECO:0007669"/>
    <property type="project" value="UniProtKB-KW"/>
</dbReference>
<feature type="compositionally biased region" description="Basic and acidic residues" evidence="13">
    <location>
        <begin position="522"/>
        <end position="539"/>
    </location>
</feature>
<gene>
    <name evidence="15" type="ORF">HOLleu_13263</name>
</gene>
<evidence type="ECO:0000256" key="9">
    <source>
        <dbReference type="ARBA" id="ARBA00023125"/>
    </source>
</evidence>
<dbReference type="OrthoDB" id="6077919at2759"/>
<keyword evidence="11" id="KW-0539">Nucleus</keyword>
<dbReference type="GO" id="GO:0005634">
    <property type="term" value="C:nucleus"/>
    <property type="evidence" value="ECO:0007669"/>
    <property type="project" value="UniProtKB-SubCell"/>
</dbReference>
<comment type="subcellular location">
    <subcellularLocation>
        <location evidence="2">Nucleus</location>
    </subcellularLocation>
</comment>
<dbReference type="FunFam" id="3.30.160.60:FF:000446">
    <property type="entry name" value="Zinc finger protein"/>
    <property type="match status" value="2"/>
</dbReference>
<evidence type="ECO:0000256" key="12">
    <source>
        <dbReference type="PROSITE-ProRule" id="PRU00042"/>
    </source>
</evidence>
<evidence type="ECO:0000259" key="14">
    <source>
        <dbReference type="PROSITE" id="PS50157"/>
    </source>
</evidence>
<evidence type="ECO:0000256" key="10">
    <source>
        <dbReference type="ARBA" id="ARBA00023163"/>
    </source>
</evidence>
<accession>A0A9Q1HAR1</accession>
<keyword evidence="7" id="KW-0862">Zinc</keyword>
<dbReference type="GO" id="GO:0003677">
    <property type="term" value="F:DNA binding"/>
    <property type="evidence" value="ECO:0007669"/>
    <property type="project" value="UniProtKB-KW"/>
</dbReference>
<dbReference type="PROSITE" id="PS00028">
    <property type="entry name" value="ZINC_FINGER_C2H2_1"/>
    <property type="match status" value="17"/>
</dbReference>
<comment type="caution">
    <text evidence="15">The sequence shown here is derived from an EMBL/GenBank/DDBJ whole genome shotgun (WGS) entry which is preliminary data.</text>
</comment>
<feature type="domain" description="C2H2-type" evidence="14">
    <location>
        <begin position="225"/>
        <end position="252"/>
    </location>
</feature>
<evidence type="ECO:0000256" key="11">
    <source>
        <dbReference type="ARBA" id="ARBA00023242"/>
    </source>
</evidence>
<keyword evidence="5" id="KW-0677">Repeat</keyword>
<feature type="domain" description="C2H2-type" evidence="14">
    <location>
        <begin position="286"/>
        <end position="314"/>
    </location>
</feature>
<evidence type="ECO:0000256" key="5">
    <source>
        <dbReference type="ARBA" id="ARBA00022737"/>
    </source>
</evidence>
<evidence type="ECO:0000313" key="16">
    <source>
        <dbReference type="Proteomes" id="UP001152320"/>
    </source>
</evidence>